<comment type="caution">
    <text evidence="1">The sequence shown here is derived from an EMBL/GenBank/DDBJ whole genome shotgun (WGS) entry which is preliminary data.</text>
</comment>
<sequence length="169" mass="18664">MGVKVQYGWNHRIDMAASSLTPASSSHFSCSFTLQFNKHRSFNFRNKYSSIDEQSSTPLWDAWRPEKETHALSLSDVVWPSAGQFGPKFCAYEGVQILKFDRDVGRWSDVVDDVDQDSDEDGDIAHITVVDGDEGTTIMTGSPGMVDVVSTGRQQVASQPGVSQVLDEV</sequence>
<dbReference type="AlphaFoldDB" id="A0A9Q0H862"/>
<name>A0A9Q0H862_9MAGN</name>
<proteinExistence type="predicted"/>
<evidence type="ECO:0000313" key="1">
    <source>
        <dbReference type="EMBL" id="KAJ4961348.1"/>
    </source>
</evidence>
<gene>
    <name evidence="1" type="ORF">NE237_021258</name>
</gene>
<evidence type="ECO:0000313" key="2">
    <source>
        <dbReference type="Proteomes" id="UP001141806"/>
    </source>
</evidence>
<dbReference type="Proteomes" id="UP001141806">
    <property type="component" value="Unassembled WGS sequence"/>
</dbReference>
<protein>
    <submittedName>
        <fullName evidence="1">Uncharacterized protein</fullName>
    </submittedName>
</protein>
<organism evidence="1 2">
    <name type="scientific">Protea cynaroides</name>
    <dbReference type="NCBI Taxonomy" id="273540"/>
    <lineage>
        <taxon>Eukaryota</taxon>
        <taxon>Viridiplantae</taxon>
        <taxon>Streptophyta</taxon>
        <taxon>Embryophyta</taxon>
        <taxon>Tracheophyta</taxon>
        <taxon>Spermatophyta</taxon>
        <taxon>Magnoliopsida</taxon>
        <taxon>Proteales</taxon>
        <taxon>Proteaceae</taxon>
        <taxon>Protea</taxon>
    </lineage>
</organism>
<accession>A0A9Q0H862</accession>
<reference evidence="1" key="1">
    <citation type="journal article" date="2023" name="Plant J.">
        <title>The genome of the king protea, Protea cynaroides.</title>
        <authorList>
            <person name="Chang J."/>
            <person name="Duong T.A."/>
            <person name="Schoeman C."/>
            <person name="Ma X."/>
            <person name="Roodt D."/>
            <person name="Barker N."/>
            <person name="Li Z."/>
            <person name="Van de Peer Y."/>
            <person name="Mizrachi E."/>
        </authorList>
    </citation>
    <scope>NUCLEOTIDE SEQUENCE</scope>
    <source>
        <tissue evidence="1">Young leaves</tissue>
    </source>
</reference>
<keyword evidence="2" id="KW-1185">Reference proteome</keyword>
<dbReference type="EMBL" id="JAMYWD010000009">
    <property type="protein sequence ID" value="KAJ4961348.1"/>
    <property type="molecule type" value="Genomic_DNA"/>
</dbReference>